<keyword evidence="1" id="KW-0812">Transmembrane</keyword>
<keyword evidence="3" id="KW-1185">Reference proteome</keyword>
<feature type="transmembrane region" description="Helical" evidence="1">
    <location>
        <begin position="23"/>
        <end position="42"/>
    </location>
</feature>
<evidence type="ECO:0000313" key="3">
    <source>
        <dbReference type="Proteomes" id="UP001148313"/>
    </source>
</evidence>
<evidence type="ECO:0000313" key="2">
    <source>
        <dbReference type="EMBL" id="MDA4848241.1"/>
    </source>
</evidence>
<gene>
    <name evidence="2" type="ORF">OOZ53_22985</name>
</gene>
<evidence type="ECO:0000256" key="1">
    <source>
        <dbReference type="SAM" id="Phobius"/>
    </source>
</evidence>
<protein>
    <recommendedName>
        <fullName evidence="4">LytR/CpsA/Psr regulator C-terminal domain-containing protein</fullName>
    </recommendedName>
</protein>
<name>A0ABT4VU51_9HYPH</name>
<sequence>MAENSPNDAIKNLNEWIEVFGGINPYLVLAIVGLAILAYGWYPRIKSRYFASESRKVRLMPEERRGQIINQNVTSHHQSGGITAHTVNINEKRQRVMPQAMKDGLLRELPKDRPIRVLGMNGDTESNNFAREIHDFLAGNGYEMDPSSPTWHSFFNPPTNDIRISEFKQGDKSLWHIVVGPAN</sequence>
<dbReference type="RefSeq" id="WP_271092096.1">
    <property type="nucleotide sequence ID" value="NZ_JAPJZH010000020.1"/>
</dbReference>
<dbReference type="EMBL" id="JAPJZH010000020">
    <property type="protein sequence ID" value="MDA4848241.1"/>
    <property type="molecule type" value="Genomic_DNA"/>
</dbReference>
<organism evidence="2 3">
    <name type="scientific">Hoeflea poritis</name>
    <dbReference type="NCBI Taxonomy" id="2993659"/>
    <lineage>
        <taxon>Bacteria</taxon>
        <taxon>Pseudomonadati</taxon>
        <taxon>Pseudomonadota</taxon>
        <taxon>Alphaproteobacteria</taxon>
        <taxon>Hyphomicrobiales</taxon>
        <taxon>Rhizobiaceae</taxon>
        <taxon>Hoeflea</taxon>
    </lineage>
</organism>
<dbReference type="Proteomes" id="UP001148313">
    <property type="component" value="Unassembled WGS sequence"/>
</dbReference>
<evidence type="ECO:0008006" key="4">
    <source>
        <dbReference type="Google" id="ProtNLM"/>
    </source>
</evidence>
<proteinExistence type="predicted"/>
<keyword evidence="1" id="KW-0472">Membrane</keyword>
<comment type="caution">
    <text evidence="2">The sequence shown here is derived from an EMBL/GenBank/DDBJ whole genome shotgun (WGS) entry which is preliminary data.</text>
</comment>
<keyword evidence="1" id="KW-1133">Transmembrane helix</keyword>
<accession>A0ABT4VU51</accession>
<reference evidence="2" key="1">
    <citation type="submission" date="2022-11" db="EMBL/GenBank/DDBJ databases">
        <title>Hoeflea poritis sp. nov., isolated from scleractinian coral Porites lutea.</title>
        <authorList>
            <person name="Zhang G."/>
            <person name="Wei Q."/>
            <person name="Cai L."/>
        </authorList>
    </citation>
    <scope>NUCLEOTIDE SEQUENCE</scope>
    <source>
        <strain evidence="2">E7-10</strain>
    </source>
</reference>